<evidence type="ECO:0008006" key="3">
    <source>
        <dbReference type="Google" id="ProtNLM"/>
    </source>
</evidence>
<dbReference type="Proteomes" id="UP000587477">
    <property type="component" value="Chromosome"/>
</dbReference>
<dbReference type="EMBL" id="CP063687">
    <property type="protein sequence ID" value="QOY25420.1"/>
    <property type="molecule type" value="Genomic_DNA"/>
</dbReference>
<evidence type="ECO:0000313" key="2">
    <source>
        <dbReference type="Proteomes" id="UP000587477"/>
    </source>
</evidence>
<name>A0A7W4LTB5_BACVE</name>
<accession>A0A7W4LTB5</accession>
<reference evidence="2" key="1">
    <citation type="submission" date="2020-10" db="EMBL/GenBank/DDBJ databases">
        <title>Complete genome sequence of Bacillus velezensis NST6.</title>
        <authorList>
            <person name="Choi J."/>
        </authorList>
    </citation>
    <scope>NUCLEOTIDE SEQUENCE [LARGE SCALE GENOMIC DNA]</scope>
    <source>
        <strain evidence="2">NST6</strain>
    </source>
</reference>
<dbReference type="RefSeq" id="WP_017417595.1">
    <property type="nucleotide sequence ID" value="NZ_BDDG01000003.1"/>
</dbReference>
<evidence type="ECO:0000313" key="1">
    <source>
        <dbReference type="EMBL" id="QOY25420.1"/>
    </source>
</evidence>
<dbReference type="NCBIfam" id="NF038161">
    <property type="entry name" value="lant_II_LchA2"/>
    <property type="match status" value="1"/>
</dbReference>
<organism evidence="1 2">
    <name type="scientific">Bacillus velezensis</name>
    <dbReference type="NCBI Taxonomy" id="492670"/>
    <lineage>
        <taxon>Bacteria</taxon>
        <taxon>Bacillati</taxon>
        <taxon>Bacillota</taxon>
        <taxon>Bacilli</taxon>
        <taxon>Bacillales</taxon>
        <taxon>Bacillaceae</taxon>
        <taxon>Bacillus</taxon>
        <taxon>Bacillus amyloliquefaciens group</taxon>
    </lineage>
</organism>
<gene>
    <name evidence="1" type="ORF">BACVE_000348</name>
</gene>
<sequence>MKKEFLALELMTEEELKELAGGSEATPMTVTPTTITIPISLAGCPTTKCASIVSPCND</sequence>
<dbReference type="AlphaFoldDB" id="A0A7W4LTB5"/>
<proteinExistence type="predicted"/>
<protein>
    <recommendedName>
        <fullName evidence="3">Lantibiotic</fullName>
    </recommendedName>
</protein>